<dbReference type="AlphaFoldDB" id="A0A7S2U7F6"/>
<proteinExistence type="predicted"/>
<sequence length="288" mass="33089">MSMCSLVLPIPPSLGYLTLTFKSFVLYFLQIQKCGTSLFNTLWLHFCPEILAKNPKLADREDLIEYGLIKEYPMKEWCGPKVMFYNYPLVGFHWPWKAPSTYTHGGGVVQKKGARMASDGKPPQEDEFHSFAMFRDPLERIKSAFSFRETTKLKIPHYSQLEDPDISLEDYAAEPHIANCQIKMVLGHRCHHYVDPAKLPVREALHRIASPSFYFGLTDRWEESICLFHNWYGGSTKPFELLNNRPTKRLDVPGDDKIHIMDIDTAFIAGATRIFDERLKKAGCVASH</sequence>
<gene>
    <name evidence="1" type="ORF">ASEP1449_LOCUS2717</name>
</gene>
<organism evidence="1">
    <name type="scientific">Attheya septentrionalis</name>
    <dbReference type="NCBI Taxonomy" id="420275"/>
    <lineage>
        <taxon>Eukaryota</taxon>
        <taxon>Sar</taxon>
        <taxon>Stramenopiles</taxon>
        <taxon>Ochrophyta</taxon>
        <taxon>Bacillariophyta</taxon>
        <taxon>Coscinodiscophyceae</taxon>
        <taxon>Chaetocerotophycidae</taxon>
        <taxon>Chaetocerotales</taxon>
        <taxon>Attheyaceae</taxon>
        <taxon>Attheya</taxon>
    </lineage>
</organism>
<evidence type="ECO:0000313" key="1">
    <source>
        <dbReference type="EMBL" id="CAD9810893.1"/>
    </source>
</evidence>
<protein>
    <recommendedName>
        <fullName evidence="2">Sulfotransferase domain-containing protein</fullName>
    </recommendedName>
</protein>
<dbReference type="Gene3D" id="3.40.50.300">
    <property type="entry name" value="P-loop containing nucleotide triphosphate hydrolases"/>
    <property type="match status" value="1"/>
</dbReference>
<dbReference type="InterPro" id="IPR027417">
    <property type="entry name" value="P-loop_NTPase"/>
</dbReference>
<dbReference type="EMBL" id="HBHQ01004101">
    <property type="protein sequence ID" value="CAD9810893.1"/>
    <property type="molecule type" value="Transcribed_RNA"/>
</dbReference>
<accession>A0A7S2U7F6</accession>
<name>A0A7S2U7F6_9STRA</name>
<evidence type="ECO:0008006" key="2">
    <source>
        <dbReference type="Google" id="ProtNLM"/>
    </source>
</evidence>
<reference evidence="1" key="1">
    <citation type="submission" date="2021-01" db="EMBL/GenBank/DDBJ databases">
        <authorList>
            <person name="Corre E."/>
            <person name="Pelletier E."/>
            <person name="Niang G."/>
            <person name="Scheremetjew M."/>
            <person name="Finn R."/>
            <person name="Kale V."/>
            <person name="Holt S."/>
            <person name="Cochrane G."/>
            <person name="Meng A."/>
            <person name="Brown T."/>
            <person name="Cohen L."/>
        </authorList>
    </citation>
    <scope>NUCLEOTIDE SEQUENCE</scope>
    <source>
        <strain evidence="1">CCMP2084</strain>
    </source>
</reference>